<evidence type="ECO:0000256" key="1">
    <source>
        <dbReference type="ARBA" id="ARBA00022679"/>
    </source>
</evidence>
<keyword evidence="2" id="KW-0949">S-adenosyl-L-methionine</keyword>
<feature type="domain" description="SAM-dependent methyltransferase TRM5/TYW2-type" evidence="4">
    <location>
        <begin position="84"/>
        <end position="329"/>
    </location>
</feature>
<dbReference type="InterPro" id="IPR056744">
    <property type="entry name" value="TRM5/TYW2-like_N"/>
</dbReference>
<dbReference type="InterPro" id="IPR030382">
    <property type="entry name" value="MeTrfase_TRM5/TYW2"/>
</dbReference>
<keyword evidence="1 5" id="KW-0808">Transferase</keyword>
<dbReference type="InterPro" id="IPR056743">
    <property type="entry name" value="TRM5-TYW2-like_MTfase"/>
</dbReference>
<dbReference type="KEGG" id="gac:GACE_0368"/>
<protein>
    <submittedName>
        <fullName evidence="5">Methyltransferase</fullName>
    </submittedName>
</protein>
<proteinExistence type="predicted"/>
<evidence type="ECO:0000259" key="4">
    <source>
        <dbReference type="PROSITE" id="PS51684"/>
    </source>
</evidence>
<dbReference type="eggNOG" id="arCOG00033">
    <property type="taxonomic scope" value="Archaea"/>
</dbReference>
<dbReference type="Gene3D" id="3.30.70.2580">
    <property type="match status" value="1"/>
</dbReference>
<dbReference type="RefSeq" id="WP_048090677.1">
    <property type="nucleotide sequence ID" value="NZ_CP009552.1"/>
</dbReference>
<dbReference type="Gene3D" id="3.40.50.150">
    <property type="entry name" value="Vaccinia Virus protein VP39"/>
    <property type="match status" value="1"/>
</dbReference>
<sequence length="330" mass="38158">MKAVKVRREKAEKIRKWLEKNCYKDKDRRIRLEDGYVIIPVTESFDIPGDYEIIQDRNPVFKEKKNFRSVVENVAGYYPKYTDFKIFGKIGVVKLPEELTQFSRKIADELMRIYRLQAVWLDRGRHGMLRKPEMELLAGQGSETEVKEHGCIFRFDVTKVMFSQGNKYEKMRIAGLVEDGEVVADMFAGIGYFTIPVGKHSPAKKIYAFEINPDSYTFLLENIKINRVNGIIPVLGDSMYTVPEGFADRVIMGHINAEAFIPVAIRALREEGWIHYHESTPEKILNRPVERVKKHARKLGAEVKEINLRKVKNYSPGVLHVVVDARIKIN</sequence>
<dbReference type="GeneID" id="24796972"/>
<keyword evidence="3" id="KW-0819">tRNA processing</keyword>
<dbReference type="Pfam" id="PF25133">
    <property type="entry name" value="TYW2_N_2"/>
    <property type="match status" value="1"/>
</dbReference>
<dbReference type="AlphaFoldDB" id="A0A0A7GBJ3"/>
<dbReference type="EMBL" id="CP009552">
    <property type="protein sequence ID" value="AIY89425.1"/>
    <property type="molecule type" value="Genomic_DNA"/>
</dbReference>
<dbReference type="InterPro" id="IPR040601">
    <property type="entry name" value="Trm5a/b_N"/>
</dbReference>
<dbReference type="GO" id="GO:0030488">
    <property type="term" value="P:tRNA methylation"/>
    <property type="evidence" value="ECO:0007669"/>
    <property type="project" value="TreeGrafter"/>
</dbReference>
<reference evidence="5 6" key="1">
    <citation type="journal article" date="2015" name="Appl. Environ. Microbiol.">
        <title>The Geoglobus acetivorans genome: Fe(III) reduction, acetate utilization, autotrophic growth, and degradation of aromatic compounds in a hyperthermophilic archaeon.</title>
        <authorList>
            <person name="Mardanov A.V."/>
            <person name="Slododkina G.B."/>
            <person name="Slobodkin A.I."/>
            <person name="Beletsky A.V."/>
            <person name="Gavrilov S.N."/>
            <person name="Kublanov I.V."/>
            <person name="Bonch-Osmolovskaya E.A."/>
            <person name="Skryabin K.G."/>
            <person name="Ravin N.V."/>
        </authorList>
    </citation>
    <scope>NUCLEOTIDE SEQUENCE [LARGE SCALE GENOMIC DNA]</scope>
    <source>
        <strain evidence="5 6">SBH6</strain>
    </source>
</reference>
<dbReference type="PANTHER" id="PTHR23245">
    <property type="entry name" value="TRNA METHYLTRANSFERASE"/>
    <property type="match status" value="1"/>
</dbReference>
<dbReference type="CDD" id="cd02440">
    <property type="entry name" value="AdoMet_MTases"/>
    <property type="match status" value="1"/>
</dbReference>
<evidence type="ECO:0000313" key="6">
    <source>
        <dbReference type="Proteomes" id="UP000030624"/>
    </source>
</evidence>
<dbReference type="Proteomes" id="UP000030624">
    <property type="component" value="Chromosome"/>
</dbReference>
<keyword evidence="5" id="KW-0489">Methyltransferase</keyword>
<dbReference type="InterPro" id="IPR029063">
    <property type="entry name" value="SAM-dependent_MTases_sf"/>
</dbReference>
<dbReference type="HOGENOM" id="CLU_022610_0_2_2"/>
<dbReference type="GO" id="GO:0005737">
    <property type="term" value="C:cytoplasm"/>
    <property type="evidence" value="ECO:0007669"/>
    <property type="project" value="TreeGrafter"/>
</dbReference>
<name>A0A0A7GBJ3_GEOAI</name>
<dbReference type="STRING" id="565033.GACE_0368"/>
<evidence type="ECO:0000313" key="5">
    <source>
        <dbReference type="EMBL" id="AIY89425.1"/>
    </source>
</evidence>
<dbReference type="GO" id="GO:0008175">
    <property type="term" value="F:tRNA methyltransferase activity"/>
    <property type="evidence" value="ECO:0007669"/>
    <property type="project" value="TreeGrafter"/>
</dbReference>
<gene>
    <name evidence="5" type="ORF">GACE_0368</name>
</gene>
<evidence type="ECO:0000256" key="3">
    <source>
        <dbReference type="ARBA" id="ARBA00022694"/>
    </source>
</evidence>
<dbReference type="Pfam" id="PF18093">
    <property type="entry name" value="Trm5_N"/>
    <property type="match status" value="1"/>
</dbReference>
<accession>A0A0A7GBJ3</accession>
<dbReference type="Pfam" id="PF02475">
    <property type="entry name" value="TRM5-TYW2_MTfase"/>
    <property type="match status" value="1"/>
</dbReference>
<organism evidence="5 6">
    <name type="scientific">Geoglobus acetivorans</name>
    <dbReference type="NCBI Taxonomy" id="565033"/>
    <lineage>
        <taxon>Archaea</taxon>
        <taxon>Methanobacteriati</taxon>
        <taxon>Methanobacteriota</taxon>
        <taxon>Archaeoglobi</taxon>
        <taxon>Archaeoglobales</taxon>
        <taxon>Archaeoglobaceae</taxon>
        <taxon>Geoglobus</taxon>
    </lineage>
</organism>
<dbReference type="PROSITE" id="PS51684">
    <property type="entry name" value="SAM_MT_TRM5_TYW2"/>
    <property type="match status" value="1"/>
</dbReference>
<dbReference type="SUPFAM" id="SSF53335">
    <property type="entry name" value="S-adenosyl-L-methionine-dependent methyltransferases"/>
    <property type="match status" value="1"/>
</dbReference>
<evidence type="ECO:0000256" key="2">
    <source>
        <dbReference type="ARBA" id="ARBA00022691"/>
    </source>
</evidence>
<dbReference type="PANTHER" id="PTHR23245:SF41">
    <property type="entry name" value="TRNA(PHE) (4-DEMETHYLWYOSINE(37)-C(7)) AMINOCARBOXYPROPYLTRANSFERASE"/>
    <property type="match status" value="1"/>
</dbReference>